<dbReference type="SUPFAM" id="SSF53597">
    <property type="entry name" value="Dihydrofolate reductase-like"/>
    <property type="match status" value="1"/>
</dbReference>
<dbReference type="PANTHER" id="PTHR38011:SF2">
    <property type="entry name" value="BIFUNCTIONAL DEAMINASE-REDUCTASE DOMAIN PROTEIN"/>
    <property type="match status" value="1"/>
</dbReference>
<sequence>MVIMWERVYPRKDQCRPLKQPCRFCCLPFDYPMPPATPAAHRRVPMRKLIVAAFISLDGVMQAPGGPQEDTSGGFTYGGWIVPYAEEIFGQAMQALFSQPFELLLGRRTYDIFAGYWPKVKGSSEDFSIANLFNSVPKHVATHTPATLDWHNSHALGADITAAVHALKQKDGANLLTQGSSDLVQQLLAAGLVDELQLLIHPLLLGHGKRLFGDDAAAAAFTLQHSQVSPTGVLIARYVRAGEVQTGSF</sequence>
<dbReference type="InterPro" id="IPR050765">
    <property type="entry name" value="Riboflavin_Biosynth_HTPR"/>
</dbReference>
<dbReference type="Gene3D" id="3.40.430.10">
    <property type="entry name" value="Dihydrofolate Reductase, subunit A"/>
    <property type="match status" value="1"/>
</dbReference>
<evidence type="ECO:0000259" key="1">
    <source>
        <dbReference type="Pfam" id="PF01872"/>
    </source>
</evidence>
<protein>
    <submittedName>
        <fullName evidence="2">Dihydrofolate reductase</fullName>
    </submittedName>
</protein>
<name>V7DE41_9PSED</name>
<dbReference type="PATRIC" id="fig|1388762.3.peg.1787"/>
<dbReference type="Proteomes" id="UP000018511">
    <property type="component" value="Unassembled WGS sequence"/>
</dbReference>
<dbReference type="Pfam" id="PF01872">
    <property type="entry name" value="RibD_C"/>
    <property type="match status" value="1"/>
</dbReference>
<gene>
    <name evidence="2" type="ORF">O164_08910</name>
</gene>
<feature type="domain" description="Bacterial bifunctional deaminase-reductase C-terminal" evidence="1">
    <location>
        <begin position="47"/>
        <end position="234"/>
    </location>
</feature>
<dbReference type="InterPro" id="IPR002734">
    <property type="entry name" value="RibDG_C"/>
</dbReference>
<dbReference type="GO" id="GO:0008703">
    <property type="term" value="F:5-amino-6-(5-phosphoribosylamino)uracil reductase activity"/>
    <property type="evidence" value="ECO:0007669"/>
    <property type="project" value="InterPro"/>
</dbReference>
<accession>V7DE41</accession>
<organism evidence="2 3">
    <name type="scientific">Pseudomonas taiwanensis SJ9</name>
    <dbReference type="NCBI Taxonomy" id="1388762"/>
    <lineage>
        <taxon>Bacteria</taxon>
        <taxon>Pseudomonadati</taxon>
        <taxon>Pseudomonadota</taxon>
        <taxon>Gammaproteobacteria</taxon>
        <taxon>Pseudomonadales</taxon>
        <taxon>Pseudomonadaceae</taxon>
        <taxon>Pseudomonas</taxon>
    </lineage>
</organism>
<dbReference type="AlphaFoldDB" id="V7DE41"/>
<reference evidence="2 3" key="1">
    <citation type="submission" date="2013-10" db="EMBL/GenBank/DDBJ databases">
        <title>Whole Genome Shotgun Sequence of Pseudomonas taiwanensis SJ9.</title>
        <authorList>
            <person name="Hong S.-J."/>
            <person name="Shin J.-H."/>
        </authorList>
    </citation>
    <scope>NUCLEOTIDE SEQUENCE [LARGE SCALE GENOMIC DNA]</scope>
    <source>
        <strain evidence="2 3">SJ9</strain>
    </source>
</reference>
<dbReference type="GO" id="GO:0009231">
    <property type="term" value="P:riboflavin biosynthetic process"/>
    <property type="evidence" value="ECO:0007669"/>
    <property type="project" value="InterPro"/>
</dbReference>
<dbReference type="PANTHER" id="PTHR38011">
    <property type="entry name" value="DIHYDROFOLATE REDUCTASE FAMILY PROTEIN (AFU_ORTHOLOGUE AFUA_8G06820)"/>
    <property type="match status" value="1"/>
</dbReference>
<dbReference type="InterPro" id="IPR024072">
    <property type="entry name" value="DHFR-like_dom_sf"/>
</dbReference>
<evidence type="ECO:0000313" key="2">
    <source>
        <dbReference type="EMBL" id="ESW39988.1"/>
    </source>
</evidence>
<proteinExistence type="predicted"/>
<dbReference type="EMBL" id="AXUP01000100">
    <property type="protein sequence ID" value="ESW39988.1"/>
    <property type="molecule type" value="Genomic_DNA"/>
</dbReference>
<evidence type="ECO:0000313" key="3">
    <source>
        <dbReference type="Proteomes" id="UP000018511"/>
    </source>
</evidence>
<comment type="caution">
    <text evidence="2">The sequence shown here is derived from an EMBL/GenBank/DDBJ whole genome shotgun (WGS) entry which is preliminary data.</text>
</comment>